<keyword evidence="2" id="KW-1185">Reference proteome</keyword>
<dbReference type="Proteomes" id="UP001056120">
    <property type="component" value="Linkage Group LG18"/>
</dbReference>
<protein>
    <submittedName>
        <fullName evidence="1">Uncharacterized protein</fullName>
    </submittedName>
</protein>
<dbReference type="EMBL" id="CM042035">
    <property type="protein sequence ID" value="KAI3755764.1"/>
    <property type="molecule type" value="Genomic_DNA"/>
</dbReference>
<gene>
    <name evidence="1" type="ORF">L1987_55570</name>
</gene>
<name>A0ACB9EA13_9ASTR</name>
<reference evidence="2" key="1">
    <citation type="journal article" date="2022" name="Mol. Ecol. Resour.">
        <title>The genomes of chicory, endive, great burdock and yacon provide insights into Asteraceae palaeo-polyploidization history and plant inulin production.</title>
        <authorList>
            <person name="Fan W."/>
            <person name="Wang S."/>
            <person name="Wang H."/>
            <person name="Wang A."/>
            <person name="Jiang F."/>
            <person name="Liu H."/>
            <person name="Zhao H."/>
            <person name="Xu D."/>
            <person name="Zhang Y."/>
        </authorList>
    </citation>
    <scope>NUCLEOTIDE SEQUENCE [LARGE SCALE GENOMIC DNA]</scope>
    <source>
        <strain evidence="2">cv. Yunnan</strain>
    </source>
</reference>
<proteinExistence type="predicted"/>
<organism evidence="1 2">
    <name type="scientific">Smallanthus sonchifolius</name>
    <dbReference type="NCBI Taxonomy" id="185202"/>
    <lineage>
        <taxon>Eukaryota</taxon>
        <taxon>Viridiplantae</taxon>
        <taxon>Streptophyta</taxon>
        <taxon>Embryophyta</taxon>
        <taxon>Tracheophyta</taxon>
        <taxon>Spermatophyta</taxon>
        <taxon>Magnoliopsida</taxon>
        <taxon>eudicotyledons</taxon>
        <taxon>Gunneridae</taxon>
        <taxon>Pentapetalae</taxon>
        <taxon>asterids</taxon>
        <taxon>campanulids</taxon>
        <taxon>Asterales</taxon>
        <taxon>Asteraceae</taxon>
        <taxon>Asteroideae</taxon>
        <taxon>Heliantheae alliance</taxon>
        <taxon>Millerieae</taxon>
        <taxon>Smallanthus</taxon>
    </lineage>
</organism>
<evidence type="ECO:0000313" key="2">
    <source>
        <dbReference type="Proteomes" id="UP001056120"/>
    </source>
</evidence>
<comment type="caution">
    <text evidence="1">The sequence shown here is derived from an EMBL/GenBank/DDBJ whole genome shotgun (WGS) entry which is preliminary data.</text>
</comment>
<sequence length="586" mass="66673">MEANVTISIKEVLKMLMANIDDEKDRSDAYLDLINCMSCDQNRAISDHLSTNLPYKLSPEDVYITAGCTQAIEVAISVLAAPNANILVPRPGFPIYELCAAFRNVEIRHFDLLPENGWEVDFDAVDALVDQNTVAIVIINPGNPCGNVYSYQHLKKTVERLKKYFDICGGTATFIQAAVPQIIKETSDAFFTKTISILTSDLCFKKINDIPCLTCPTKPQGSMTMMVKLNISLLKDIKDDIDFCFKLAKEESVILLPDPTSVEEALDRVSKMANSRVCLLRHSLNSFLRPSATSTLPTRRFVMSSSISSKEAVITSNDSENPKNSTRWKPMCLYYTQDKCTMMQDSSHLQKFNHGFSLEHAVNADEYKNKHSEHFDFFLVLDLEGKVEILEFPVLMIDARTMDVVAFFHRFVRPSGMSEERVNQYIKGKYGKLGVDRVWHDTAIPFDEIIVQFEEWMAKHSLCSKELGGPLHRAAFVTCGNWDIKTKIPAQCEVSKMKLPSYFMEWINLKDIYLNFYKRRAPGMRTMMNELKIPLLGSHHLGIDDTKNIARVLQRMFMDGVILTITARRNALITEKVEFLFENRVK</sequence>
<accession>A0ACB9EA13</accession>
<evidence type="ECO:0000313" key="1">
    <source>
        <dbReference type="EMBL" id="KAI3755764.1"/>
    </source>
</evidence>
<reference evidence="1 2" key="2">
    <citation type="journal article" date="2022" name="Mol. Ecol. Resour.">
        <title>The genomes of chicory, endive, great burdock and yacon provide insights into Asteraceae paleo-polyploidization history and plant inulin production.</title>
        <authorList>
            <person name="Fan W."/>
            <person name="Wang S."/>
            <person name="Wang H."/>
            <person name="Wang A."/>
            <person name="Jiang F."/>
            <person name="Liu H."/>
            <person name="Zhao H."/>
            <person name="Xu D."/>
            <person name="Zhang Y."/>
        </authorList>
    </citation>
    <scope>NUCLEOTIDE SEQUENCE [LARGE SCALE GENOMIC DNA]</scope>
    <source>
        <strain evidence="2">cv. Yunnan</strain>
        <tissue evidence="1">Leaves</tissue>
    </source>
</reference>